<evidence type="ECO:0000313" key="1">
    <source>
        <dbReference type="EMBL" id="VVM04662.1"/>
    </source>
</evidence>
<evidence type="ECO:0000313" key="2">
    <source>
        <dbReference type="Proteomes" id="UP000334923"/>
    </source>
</evidence>
<sequence length="384" mass="43946">MEVEELLCAVLRGENPPWPKAGDERFAARLIERSAYHGVQALVHHRLRHRADDGGLGWPKAVSEACRNRAVAQAMRELRHRWLLARVIDRLSEIGVQPIFFKGTASAYDLYPAPFLRTRADTDLLVPPDTRDPAIQVLETLGFSRLPNVSGDFITYEAGFDWLDPAAKQTHSVDLHWRINNSELLSHLFSYQELYSKARRLPALDAEAIAVSRVDALLLACMHWAVHKRAPYYVDNEPYRGGDRLIWFYDIHLLLGALSGSEHQEFVELAERKGLRRTCWESVERARALFGSEVPEAVFRSLAQSGSLASADRYLNASASCRFWADFRAIPGVRNKLRFLAEFYFPPESYMRWKYLGAKPACLPWLYLRRAGEGAWKSFRTRVM</sequence>
<dbReference type="RefSeq" id="WP_142659095.1">
    <property type="nucleotide sequence ID" value="NZ_CABFVA020000008.1"/>
</dbReference>
<evidence type="ECO:0008006" key="3">
    <source>
        <dbReference type="Google" id="ProtNLM"/>
    </source>
</evidence>
<accession>A0A5E6M512</accession>
<dbReference type="InterPro" id="IPR039498">
    <property type="entry name" value="NTP_transf_5"/>
</dbReference>
<dbReference type="EMBL" id="CABFVA020000008">
    <property type="protein sequence ID" value="VVM04662.1"/>
    <property type="molecule type" value="Genomic_DNA"/>
</dbReference>
<dbReference type="OrthoDB" id="184671at2"/>
<protein>
    <recommendedName>
        <fullName evidence="3">Nucleotidyltransferase family protein</fullName>
    </recommendedName>
</protein>
<proteinExistence type="predicted"/>
<dbReference type="Proteomes" id="UP000334923">
    <property type="component" value="Unassembled WGS sequence"/>
</dbReference>
<name>A0A5E6M512_9BACT</name>
<dbReference type="Pfam" id="PF14907">
    <property type="entry name" value="NTP_transf_5"/>
    <property type="match status" value="1"/>
</dbReference>
<dbReference type="AlphaFoldDB" id="A0A5E6M512"/>
<organism evidence="1 2">
    <name type="scientific">Methylacidimicrobium tartarophylax</name>
    <dbReference type="NCBI Taxonomy" id="1041768"/>
    <lineage>
        <taxon>Bacteria</taxon>
        <taxon>Pseudomonadati</taxon>
        <taxon>Verrucomicrobiota</taxon>
        <taxon>Methylacidimicrobium</taxon>
    </lineage>
</organism>
<gene>
    <name evidence="1" type="ORF">MAMT_00214</name>
</gene>
<reference evidence="1 2" key="1">
    <citation type="submission" date="2019-09" db="EMBL/GenBank/DDBJ databases">
        <authorList>
            <person name="Cremers G."/>
        </authorList>
    </citation>
    <scope>NUCLEOTIDE SEQUENCE [LARGE SCALE GENOMIC DNA]</scope>
    <source>
        <strain evidence="1">4A</strain>
    </source>
</reference>
<keyword evidence="2" id="KW-1185">Reference proteome</keyword>